<proteinExistence type="inferred from homology"/>
<keyword evidence="2 4" id="KW-0378">Hydrolase</keyword>
<dbReference type="GO" id="GO:0016787">
    <property type="term" value="F:hydrolase activity"/>
    <property type="evidence" value="ECO:0007669"/>
    <property type="project" value="UniProtKB-KW"/>
</dbReference>
<protein>
    <submittedName>
        <fullName evidence="4">Isochorismatase hydrolase</fullName>
    </submittedName>
</protein>
<comment type="similarity">
    <text evidence="1">Belongs to the isochorismatase family.</text>
</comment>
<keyword evidence="5" id="KW-1185">Reference proteome</keyword>
<comment type="caution">
    <text evidence="4">The sequence shown here is derived from an EMBL/GenBank/DDBJ whole genome shotgun (WGS) entry which is preliminary data.</text>
</comment>
<evidence type="ECO:0000313" key="4">
    <source>
        <dbReference type="EMBL" id="KAF4472495.1"/>
    </source>
</evidence>
<dbReference type="Proteomes" id="UP000554235">
    <property type="component" value="Unassembled WGS sequence"/>
</dbReference>
<sequence length="211" mass="23601">MAIVHEQSPLSLGRNFAILNLDLMTILIDAVKDTPEAQSFISNCIRWNDAVHNKDPRPLTLFTSLYFSNDSQPELAGVHAPFTKLVKGFHPCVKGSPAVEIDSRFAVDDKDTLLQKTRWYAGMGNALEQILKAQNIDTVVISGLSLSGVVMSTVYRLFDLDYTIYVISDNVLELPVQHHIEFARVMLDSLLNKMNIRVISIEEALQALEQS</sequence>
<organism evidence="4 5">
    <name type="scientific">Fusarium albosuccineum</name>
    <dbReference type="NCBI Taxonomy" id="1237068"/>
    <lineage>
        <taxon>Eukaryota</taxon>
        <taxon>Fungi</taxon>
        <taxon>Dikarya</taxon>
        <taxon>Ascomycota</taxon>
        <taxon>Pezizomycotina</taxon>
        <taxon>Sordariomycetes</taxon>
        <taxon>Hypocreomycetidae</taxon>
        <taxon>Hypocreales</taxon>
        <taxon>Nectriaceae</taxon>
        <taxon>Fusarium</taxon>
        <taxon>Fusarium decemcellulare species complex</taxon>
    </lineage>
</organism>
<evidence type="ECO:0000313" key="5">
    <source>
        <dbReference type="Proteomes" id="UP000554235"/>
    </source>
</evidence>
<dbReference type="AlphaFoldDB" id="A0A8H4LMT4"/>
<evidence type="ECO:0000256" key="2">
    <source>
        <dbReference type="ARBA" id="ARBA00022801"/>
    </source>
</evidence>
<dbReference type="OrthoDB" id="1739143at2759"/>
<dbReference type="InterPro" id="IPR036380">
    <property type="entry name" value="Isochorismatase-like_sf"/>
</dbReference>
<dbReference type="PANTHER" id="PTHR43540">
    <property type="entry name" value="PEROXYUREIDOACRYLATE/UREIDOACRYLATE AMIDOHYDROLASE-RELATED"/>
    <property type="match status" value="1"/>
</dbReference>
<dbReference type="EMBL" id="JAADYS010000070">
    <property type="protein sequence ID" value="KAF4472495.1"/>
    <property type="molecule type" value="Genomic_DNA"/>
</dbReference>
<dbReference type="SUPFAM" id="SSF52499">
    <property type="entry name" value="Isochorismatase-like hydrolases"/>
    <property type="match status" value="1"/>
</dbReference>
<accession>A0A8H4LMT4</accession>
<dbReference type="PANTHER" id="PTHR43540:SF1">
    <property type="entry name" value="ISOCHORISMATASE HYDROLASE"/>
    <property type="match status" value="1"/>
</dbReference>
<dbReference type="Gene3D" id="3.40.50.850">
    <property type="entry name" value="Isochorismatase-like"/>
    <property type="match status" value="1"/>
</dbReference>
<dbReference type="InterPro" id="IPR000868">
    <property type="entry name" value="Isochorismatase-like_dom"/>
</dbReference>
<evidence type="ECO:0000259" key="3">
    <source>
        <dbReference type="Pfam" id="PF00857"/>
    </source>
</evidence>
<evidence type="ECO:0000256" key="1">
    <source>
        <dbReference type="ARBA" id="ARBA00006336"/>
    </source>
</evidence>
<feature type="domain" description="Isochorismatase-like" evidence="3">
    <location>
        <begin position="17"/>
        <end position="181"/>
    </location>
</feature>
<gene>
    <name evidence="4" type="ORF">FALBO_620</name>
</gene>
<name>A0A8H4LMT4_9HYPO</name>
<dbReference type="InterPro" id="IPR050272">
    <property type="entry name" value="Isochorismatase-like_hydrls"/>
</dbReference>
<reference evidence="4 5" key="1">
    <citation type="submission" date="2020-01" db="EMBL/GenBank/DDBJ databases">
        <title>Identification and distribution of gene clusters putatively required for synthesis of sphingolipid metabolism inhibitors in phylogenetically diverse species of the filamentous fungus Fusarium.</title>
        <authorList>
            <person name="Kim H.-S."/>
            <person name="Busman M."/>
            <person name="Brown D.W."/>
            <person name="Divon H."/>
            <person name="Uhlig S."/>
            <person name="Proctor R.H."/>
        </authorList>
    </citation>
    <scope>NUCLEOTIDE SEQUENCE [LARGE SCALE GENOMIC DNA]</scope>
    <source>
        <strain evidence="4 5">NRRL 20459</strain>
    </source>
</reference>
<dbReference type="Pfam" id="PF00857">
    <property type="entry name" value="Isochorismatase"/>
    <property type="match status" value="1"/>
</dbReference>